<keyword evidence="4" id="KW-1185">Reference proteome</keyword>
<gene>
    <name evidence="3" type="ORF">NCTC10723_00088</name>
</gene>
<organism evidence="3 4">
    <name type="scientific">Fusobacterium necrogenes</name>
    <dbReference type="NCBI Taxonomy" id="858"/>
    <lineage>
        <taxon>Bacteria</taxon>
        <taxon>Fusobacteriati</taxon>
        <taxon>Fusobacteriota</taxon>
        <taxon>Fusobacteriia</taxon>
        <taxon>Fusobacteriales</taxon>
        <taxon>Fusobacteriaceae</taxon>
        <taxon>Fusobacterium</taxon>
    </lineage>
</organism>
<dbReference type="Proteomes" id="UP000255328">
    <property type="component" value="Unassembled WGS sequence"/>
</dbReference>
<dbReference type="OrthoDB" id="9815002at2"/>
<dbReference type="InterPro" id="IPR018392">
    <property type="entry name" value="LysM"/>
</dbReference>
<sequence length="92" mass="10642">MIKVILFLILSLSSFSNNKLLIPTLSKNDEKQLIITLKPKIRFYIVKKGDTLEGIAKRFRMTVKELARRNNRDIEGILRIGEVLQVDEVENT</sequence>
<dbReference type="Pfam" id="PF01476">
    <property type="entry name" value="LysM"/>
    <property type="match status" value="1"/>
</dbReference>
<dbReference type="Gene3D" id="3.10.350.10">
    <property type="entry name" value="LysM domain"/>
    <property type="match status" value="1"/>
</dbReference>
<evidence type="ECO:0000313" key="3">
    <source>
        <dbReference type="EMBL" id="STO30663.1"/>
    </source>
</evidence>
<dbReference type="InterPro" id="IPR036779">
    <property type="entry name" value="LysM_dom_sf"/>
</dbReference>
<evidence type="ECO:0000259" key="2">
    <source>
        <dbReference type="PROSITE" id="PS51782"/>
    </source>
</evidence>
<dbReference type="EMBL" id="UGGU01000003">
    <property type="protein sequence ID" value="STO30663.1"/>
    <property type="molecule type" value="Genomic_DNA"/>
</dbReference>
<reference evidence="3 4" key="1">
    <citation type="submission" date="2018-06" db="EMBL/GenBank/DDBJ databases">
        <authorList>
            <consortium name="Pathogen Informatics"/>
            <person name="Doyle S."/>
        </authorList>
    </citation>
    <scope>NUCLEOTIDE SEQUENCE [LARGE SCALE GENOMIC DNA]</scope>
    <source>
        <strain evidence="3 4">NCTC10723</strain>
    </source>
</reference>
<dbReference type="SMART" id="SM00257">
    <property type="entry name" value="LysM"/>
    <property type="match status" value="1"/>
</dbReference>
<protein>
    <submittedName>
        <fullName evidence="3">Membrane-bound lytic murein transglycosylase D</fullName>
    </submittedName>
</protein>
<dbReference type="SUPFAM" id="SSF54106">
    <property type="entry name" value="LysM domain"/>
    <property type="match status" value="1"/>
</dbReference>
<proteinExistence type="predicted"/>
<dbReference type="PROSITE" id="PS51782">
    <property type="entry name" value="LYSM"/>
    <property type="match status" value="1"/>
</dbReference>
<feature type="domain" description="LysM" evidence="2">
    <location>
        <begin position="42"/>
        <end position="86"/>
    </location>
</feature>
<accession>A0A377GV04</accession>
<dbReference type="CDD" id="cd00118">
    <property type="entry name" value="LysM"/>
    <property type="match status" value="1"/>
</dbReference>
<dbReference type="RefSeq" id="WP_115268287.1">
    <property type="nucleotide sequence ID" value="NZ_CASFEE010000016.1"/>
</dbReference>
<dbReference type="AlphaFoldDB" id="A0A377GV04"/>
<evidence type="ECO:0000256" key="1">
    <source>
        <dbReference type="SAM" id="SignalP"/>
    </source>
</evidence>
<evidence type="ECO:0000313" key="4">
    <source>
        <dbReference type="Proteomes" id="UP000255328"/>
    </source>
</evidence>
<feature type="signal peptide" evidence="1">
    <location>
        <begin position="1"/>
        <end position="18"/>
    </location>
</feature>
<feature type="chain" id="PRO_5017085374" evidence="1">
    <location>
        <begin position="19"/>
        <end position="92"/>
    </location>
</feature>
<keyword evidence="1" id="KW-0732">Signal</keyword>
<name>A0A377GV04_9FUSO</name>